<feature type="domain" description="ATP-sulfurylase PUA-like" evidence="1">
    <location>
        <begin position="2"/>
        <end position="101"/>
    </location>
</feature>
<dbReference type="InterPro" id="IPR025980">
    <property type="entry name" value="ATP-Sase_PUA-like_dom"/>
</dbReference>
<proteinExistence type="predicted"/>
<gene>
    <name evidence="2" type="ORF">LZC39_13990</name>
</gene>
<comment type="caution">
    <text evidence="2">The sequence shown here is derived from an EMBL/GenBank/DDBJ whole genome shotgun (WGS) entry which is preliminary data.</text>
</comment>
<evidence type="ECO:0000259" key="1">
    <source>
        <dbReference type="Pfam" id="PF14306"/>
    </source>
</evidence>
<dbReference type="Pfam" id="PF14306">
    <property type="entry name" value="PUA_2"/>
    <property type="match status" value="1"/>
</dbReference>
<evidence type="ECO:0000313" key="3">
    <source>
        <dbReference type="Proteomes" id="UP001199644"/>
    </source>
</evidence>
<keyword evidence="2" id="KW-0808">Transferase</keyword>
<protein>
    <submittedName>
        <fullName evidence="2">Sulfate adenylyltransferase</fullName>
    </submittedName>
</protein>
<dbReference type="GO" id="GO:0016779">
    <property type="term" value="F:nucleotidyltransferase activity"/>
    <property type="evidence" value="ECO:0007669"/>
    <property type="project" value="UniProtKB-KW"/>
</dbReference>
<dbReference type="EMBL" id="JAJUOL010000752">
    <property type="protein sequence ID" value="MCH3853199.1"/>
    <property type="molecule type" value="Genomic_DNA"/>
</dbReference>
<keyword evidence="2" id="KW-0548">Nucleotidyltransferase</keyword>
<dbReference type="Gene3D" id="3.10.400.10">
    <property type="entry name" value="Sulfate adenylyltransferase"/>
    <property type="match status" value="1"/>
</dbReference>
<dbReference type="Proteomes" id="UP001199644">
    <property type="component" value="Unassembled WGS sequence"/>
</dbReference>
<dbReference type="SUPFAM" id="SSF88697">
    <property type="entry name" value="PUA domain-like"/>
    <property type="match status" value="1"/>
</dbReference>
<dbReference type="InterPro" id="IPR015947">
    <property type="entry name" value="PUA-like_sf"/>
</dbReference>
<accession>A0AAW5EKH1</accession>
<name>A0AAW5EKH1_CAMJU</name>
<organism evidence="2 3">
    <name type="scientific">Campylobacter jejuni</name>
    <dbReference type="NCBI Taxonomy" id="197"/>
    <lineage>
        <taxon>Bacteria</taxon>
        <taxon>Pseudomonadati</taxon>
        <taxon>Campylobacterota</taxon>
        <taxon>Epsilonproteobacteria</taxon>
        <taxon>Campylobacterales</taxon>
        <taxon>Campylobacteraceae</taxon>
        <taxon>Campylobacter</taxon>
    </lineage>
</organism>
<sequence>MKSAKKNKSIIIDKNELGILSLIKEGLLGSCTHLMDEHETKQIFKTGKSNNESFPYPLSFAPKVSEEFIKDIRIGSKIDLILDDEIVGNITLKSKFKNDKNFSNIFSPHTCSLD</sequence>
<dbReference type="AlphaFoldDB" id="A0AAW5EKH1"/>
<reference evidence="2" key="1">
    <citation type="submission" date="2021-12" db="EMBL/GenBank/DDBJ databases">
        <title>Prevalence of phenicol resistance gene fexA in Campylobacter isolated from poultry supply chain.</title>
        <authorList>
            <person name="Tang B."/>
            <person name="Zheng X."/>
            <person name="Lin J."/>
            <person name="Lin R."/>
            <person name="Yang H."/>
            <person name="Shen Z."/>
            <person name="Xia F."/>
        </authorList>
    </citation>
    <scope>NUCLEOTIDE SEQUENCE</scope>
    <source>
        <strain evidence="2">CJHN2011004</strain>
    </source>
</reference>
<evidence type="ECO:0000313" key="2">
    <source>
        <dbReference type="EMBL" id="MCH3853199.1"/>
    </source>
</evidence>
<feature type="non-terminal residue" evidence="2">
    <location>
        <position position="114"/>
    </location>
</feature>